<dbReference type="GO" id="GO:0048193">
    <property type="term" value="P:Golgi vesicle transport"/>
    <property type="evidence" value="ECO:0007669"/>
    <property type="project" value="InterPro"/>
</dbReference>
<reference evidence="12" key="1">
    <citation type="submission" date="2022-08" db="EMBL/GenBank/DDBJ databases">
        <authorList>
            <person name="Gutierrez-Valencia J."/>
        </authorList>
    </citation>
    <scope>NUCLEOTIDE SEQUENCE</scope>
</reference>
<sequence length="381" mass="43737">MATSFDRWEKDPFFPAAEEVQESADRMESTYRTWLHAKKHSSTMWDAEELRRDLHTTLGTTKWQLEEFAKAVKSTYVNSSTDGARERHSQFIIAIEDQISRVETSLKESANSVGDASLPWVSLDEGERNELAAFLSGPPPISGENSSMKSDRSDKTVEEAMPDDCSKEASHSVECAYPETKEEMSYGHRRSVSAGADMGAWKIPIGVDGVQQDSFKAESQQPPRKIPSLSVIVSSIESMPKLKWPKNGVRKWKAMDRYEESDSIPLHSSHLTRGINSCYEKSKSCLEGCDEYYDKPLYGWYGALQRQLQRSQYQMQYGRPIQSVLWLFILFCFIGECTQDFLMLFRLFLICFAMFDCILCTIRPLTTFYNRWVKNWKMRGV</sequence>
<keyword evidence="5 10" id="KW-1133">Transmembrane helix</keyword>
<dbReference type="PANTHER" id="PTHR34949">
    <property type="entry name" value="OS05G0443700 PROTEIN"/>
    <property type="match status" value="1"/>
</dbReference>
<dbReference type="PANTHER" id="PTHR34949:SF6">
    <property type="entry name" value="EXPRESSED PROTEIN"/>
    <property type="match status" value="1"/>
</dbReference>
<dbReference type="Proteomes" id="UP001154282">
    <property type="component" value="Unassembled WGS sequence"/>
</dbReference>
<dbReference type="Gene3D" id="1.20.58.90">
    <property type="match status" value="1"/>
</dbReference>
<evidence type="ECO:0000256" key="1">
    <source>
        <dbReference type="ARBA" id="ARBA00009063"/>
    </source>
</evidence>
<organism evidence="12 13">
    <name type="scientific">Linum tenue</name>
    <dbReference type="NCBI Taxonomy" id="586396"/>
    <lineage>
        <taxon>Eukaryota</taxon>
        <taxon>Viridiplantae</taxon>
        <taxon>Streptophyta</taxon>
        <taxon>Embryophyta</taxon>
        <taxon>Tracheophyta</taxon>
        <taxon>Spermatophyta</taxon>
        <taxon>Magnoliopsida</taxon>
        <taxon>eudicotyledons</taxon>
        <taxon>Gunneridae</taxon>
        <taxon>Pentapetalae</taxon>
        <taxon>rosids</taxon>
        <taxon>fabids</taxon>
        <taxon>Malpighiales</taxon>
        <taxon>Linaceae</taxon>
        <taxon>Linum</taxon>
    </lineage>
</organism>
<evidence type="ECO:0000256" key="9">
    <source>
        <dbReference type="SAM" id="MobiDB-lite"/>
    </source>
</evidence>
<keyword evidence="7 10" id="KW-0472">Membrane</keyword>
<gene>
    <name evidence="12" type="ORF">LITE_LOCUS36354</name>
</gene>
<dbReference type="SUPFAM" id="SSF47661">
    <property type="entry name" value="t-snare proteins"/>
    <property type="match status" value="1"/>
</dbReference>
<keyword evidence="13" id="KW-1185">Reference proteome</keyword>
<evidence type="ECO:0000256" key="6">
    <source>
        <dbReference type="ARBA" id="ARBA00023034"/>
    </source>
</evidence>
<proteinExistence type="inferred from homology"/>
<comment type="similarity">
    <text evidence="1">Belongs to the syntaxin family.</text>
</comment>
<evidence type="ECO:0000313" key="12">
    <source>
        <dbReference type="EMBL" id="CAI0464873.1"/>
    </source>
</evidence>
<evidence type="ECO:0000313" key="13">
    <source>
        <dbReference type="Proteomes" id="UP001154282"/>
    </source>
</evidence>
<feature type="domain" description="Syntaxin 6/10/61 N-terminal" evidence="11">
    <location>
        <begin position="11"/>
        <end position="103"/>
    </location>
</feature>
<evidence type="ECO:0000256" key="2">
    <source>
        <dbReference type="ARBA" id="ARBA00022448"/>
    </source>
</evidence>
<dbReference type="EMBL" id="CAMGYJ010000008">
    <property type="protein sequence ID" value="CAI0464873.1"/>
    <property type="molecule type" value="Genomic_DNA"/>
</dbReference>
<feature type="region of interest" description="Disordered" evidence="9">
    <location>
        <begin position="134"/>
        <end position="153"/>
    </location>
</feature>
<evidence type="ECO:0000256" key="5">
    <source>
        <dbReference type="ARBA" id="ARBA00022989"/>
    </source>
</evidence>
<name>A0AAV0P3B1_9ROSI</name>
<protein>
    <recommendedName>
        <fullName evidence="11">Syntaxin 6/10/61 N-terminal domain-containing protein</fullName>
    </recommendedName>
</protein>
<dbReference type="FunFam" id="1.20.58.90:FF:000004">
    <property type="entry name" value="Syntaxin 10"/>
    <property type="match status" value="1"/>
</dbReference>
<dbReference type="InterPro" id="IPR015260">
    <property type="entry name" value="Syntaxin-6/10/61_N"/>
</dbReference>
<dbReference type="AlphaFoldDB" id="A0AAV0P3B1"/>
<comment type="caution">
    <text evidence="12">The sequence shown here is derived from an EMBL/GenBank/DDBJ whole genome shotgun (WGS) entry which is preliminary data.</text>
</comment>
<dbReference type="GO" id="GO:0005794">
    <property type="term" value="C:Golgi apparatus"/>
    <property type="evidence" value="ECO:0007669"/>
    <property type="project" value="UniProtKB-SubCell"/>
</dbReference>
<keyword evidence="2" id="KW-0813">Transport</keyword>
<dbReference type="GO" id="GO:0015031">
    <property type="term" value="P:protein transport"/>
    <property type="evidence" value="ECO:0007669"/>
    <property type="project" value="UniProtKB-KW"/>
</dbReference>
<keyword evidence="6" id="KW-0333">Golgi apparatus</keyword>
<keyword evidence="4" id="KW-0653">Protein transport</keyword>
<dbReference type="InterPro" id="IPR010989">
    <property type="entry name" value="SNARE"/>
</dbReference>
<evidence type="ECO:0000259" key="11">
    <source>
        <dbReference type="Pfam" id="PF09177"/>
    </source>
</evidence>
<comment type="subcellular location">
    <subcellularLocation>
        <location evidence="8">Golgi apparatus</location>
        <location evidence="8">trans-Golgi network membrane</location>
        <topology evidence="8">Single-pass type IV membrane protein</topology>
    </subcellularLocation>
</comment>
<accession>A0AAV0P3B1</accession>
<evidence type="ECO:0000256" key="7">
    <source>
        <dbReference type="ARBA" id="ARBA00023136"/>
    </source>
</evidence>
<evidence type="ECO:0000256" key="4">
    <source>
        <dbReference type="ARBA" id="ARBA00022927"/>
    </source>
</evidence>
<feature type="transmembrane region" description="Helical" evidence="10">
    <location>
        <begin position="347"/>
        <end position="369"/>
    </location>
</feature>
<dbReference type="GO" id="GO:0016020">
    <property type="term" value="C:membrane"/>
    <property type="evidence" value="ECO:0007669"/>
    <property type="project" value="InterPro"/>
</dbReference>
<dbReference type="Pfam" id="PF09177">
    <property type="entry name" value="STX6_10_61_N"/>
    <property type="match status" value="1"/>
</dbReference>
<dbReference type="CDD" id="cd21442">
    <property type="entry name" value="SNARE_NTD_STX6-like"/>
    <property type="match status" value="1"/>
</dbReference>
<keyword evidence="3 10" id="KW-0812">Transmembrane</keyword>
<evidence type="ECO:0000256" key="10">
    <source>
        <dbReference type="SAM" id="Phobius"/>
    </source>
</evidence>
<evidence type="ECO:0000256" key="3">
    <source>
        <dbReference type="ARBA" id="ARBA00022692"/>
    </source>
</evidence>
<evidence type="ECO:0000256" key="8">
    <source>
        <dbReference type="ARBA" id="ARBA00037801"/>
    </source>
</evidence>